<feature type="transmembrane region" description="Helical" evidence="1">
    <location>
        <begin position="51"/>
        <end position="70"/>
    </location>
</feature>
<evidence type="ECO:0000313" key="2">
    <source>
        <dbReference type="EMBL" id="OGY54123.1"/>
    </source>
</evidence>
<dbReference type="AlphaFoldDB" id="A0A1G1YP42"/>
<feature type="transmembrane region" description="Helical" evidence="1">
    <location>
        <begin position="12"/>
        <end position="31"/>
    </location>
</feature>
<organism evidence="2 3">
    <name type="scientific">Candidatus Buchananbacteria bacterium RIFCSPLOWO2_01_FULL_46_12</name>
    <dbReference type="NCBI Taxonomy" id="1797546"/>
    <lineage>
        <taxon>Bacteria</taxon>
        <taxon>Candidatus Buchananiibacteriota</taxon>
    </lineage>
</organism>
<reference evidence="2 3" key="1">
    <citation type="journal article" date="2016" name="Nat. Commun.">
        <title>Thousands of microbial genomes shed light on interconnected biogeochemical processes in an aquifer system.</title>
        <authorList>
            <person name="Anantharaman K."/>
            <person name="Brown C.T."/>
            <person name="Hug L.A."/>
            <person name="Sharon I."/>
            <person name="Castelle C.J."/>
            <person name="Probst A.J."/>
            <person name="Thomas B.C."/>
            <person name="Singh A."/>
            <person name="Wilkins M.J."/>
            <person name="Karaoz U."/>
            <person name="Brodie E.L."/>
            <person name="Williams K.H."/>
            <person name="Hubbard S.S."/>
            <person name="Banfield J.F."/>
        </authorList>
    </citation>
    <scope>NUCLEOTIDE SEQUENCE [LARGE SCALE GENOMIC DNA]</scope>
</reference>
<keyword evidence="1" id="KW-1133">Transmembrane helix</keyword>
<comment type="caution">
    <text evidence="2">The sequence shown here is derived from an EMBL/GenBank/DDBJ whole genome shotgun (WGS) entry which is preliminary data.</text>
</comment>
<feature type="transmembrane region" description="Helical" evidence="1">
    <location>
        <begin position="100"/>
        <end position="118"/>
    </location>
</feature>
<gene>
    <name evidence="2" type="ORF">A3A24_00795</name>
</gene>
<proteinExistence type="predicted"/>
<protein>
    <recommendedName>
        <fullName evidence="4">DoxX family protein</fullName>
    </recommendedName>
</protein>
<keyword evidence="1" id="KW-0472">Membrane</keyword>
<sequence>MDIAEQTKTPSLLLRIGVAFAFIYPAFAAFSDPYSWVGYFPRFLLDMVGNDLALLYALGALQIVLAIWILSGKKIFYPSMVATAMLLMIVVFNVSQIDVLFRDLSIAATTGALALLYWKK</sequence>
<dbReference type="EMBL" id="MHIP01000037">
    <property type="protein sequence ID" value="OGY54123.1"/>
    <property type="molecule type" value="Genomic_DNA"/>
</dbReference>
<evidence type="ECO:0000256" key="1">
    <source>
        <dbReference type="SAM" id="Phobius"/>
    </source>
</evidence>
<dbReference type="Proteomes" id="UP000176512">
    <property type="component" value="Unassembled WGS sequence"/>
</dbReference>
<accession>A0A1G1YP42</accession>
<name>A0A1G1YP42_9BACT</name>
<evidence type="ECO:0000313" key="3">
    <source>
        <dbReference type="Proteomes" id="UP000176512"/>
    </source>
</evidence>
<keyword evidence="1" id="KW-0812">Transmembrane</keyword>
<evidence type="ECO:0008006" key="4">
    <source>
        <dbReference type="Google" id="ProtNLM"/>
    </source>
</evidence>
<feature type="transmembrane region" description="Helical" evidence="1">
    <location>
        <begin position="75"/>
        <end position="94"/>
    </location>
</feature>